<dbReference type="InterPro" id="IPR036879">
    <property type="entry name" value="TF_MADSbox_sf"/>
</dbReference>
<evidence type="ECO:0000256" key="5">
    <source>
        <dbReference type="ARBA" id="ARBA00023242"/>
    </source>
</evidence>
<dbReference type="FunFam" id="3.40.1810.10:FF:000003">
    <property type="entry name" value="MADS-box transcription factor MADS-MC"/>
    <property type="match status" value="1"/>
</dbReference>
<comment type="subcellular location">
    <subcellularLocation>
        <location evidence="1">Nucleus</location>
    </subcellularLocation>
</comment>
<dbReference type="PROSITE" id="PS51297">
    <property type="entry name" value="K_BOX"/>
    <property type="match status" value="1"/>
</dbReference>
<dbReference type="CDD" id="cd00265">
    <property type="entry name" value="MADS_MEF2_like"/>
    <property type="match status" value="1"/>
</dbReference>
<dbReference type="PANTHER" id="PTHR48019">
    <property type="entry name" value="SERUM RESPONSE FACTOR HOMOLOG"/>
    <property type="match status" value="1"/>
</dbReference>
<sequence>MGRGRVELKRIENTINRQVTFSKRRGGLLKKANEISVLCDADVAIIIFSTKGKLSEYSTDARMESILERYDRYSCAERDIVAPDPDSQESWRDEYGRLKAKLEALQTSQRHLMGAQLDMLSAKELQQLEQQLENALKNIRSRKNQLLFDSISELLKKEKTLTTQNKDMEMKLIEKKKVKSMARQGQQYTESSSPPSLLIQDPFPSLTIGINPASGSSEEDNEARLLPPVNRNRLPPWMVRSANE</sequence>
<dbReference type="GO" id="GO:0046983">
    <property type="term" value="F:protein dimerization activity"/>
    <property type="evidence" value="ECO:0007669"/>
    <property type="project" value="InterPro"/>
</dbReference>
<keyword evidence="2" id="KW-0805">Transcription regulation</keyword>
<feature type="compositionally biased region" description="Polar residues" evidence="7">
    <location>
        <begin position="183"/>
        <end position="195"/>
    </location>
</feature>
<organism evidence="10">
    <name type="scientific">Crocus sativus</name>
    <name type="common">Saffron</name>
    <dbReference type="NCBI Taxonomy" id="82528"/>
    <lineage>
        <taxon>Eukaryota</taxon>
        <taxon>Viridiplantae</taxon>
        <taxon>Streptophyta</taxon>
        <taxon>Embryophyta</taxon>
        <taxon>Tracheophyta</taxon>
        <taxon>Spermatophyta</taxon>
        <taxon>Magnoliopsida</taxon>
        <taxon>Liliopsida</taxon>
        <taxon>Asparagales</taxon>
        <taxon>Iridaceae</taxon>
        <taxon>Crocoideae</taxon>
        <taxon>Croceae</taxon>
        <taxon>Crocus</taxon>
    </lineage>
</organism>
<feature type="compositionally biased region" description="Low complexity" evidence="7">
    <location>
        <begin position="224"/>
        <end position="236"/>
    </location>
</feature>
<dbReference type="SMART" id="SM00432">
    <property type="entry name" value="MADS"/>
    <property type="match status" value="1"/>
</dbReference>
<dbReference type="InterPro" id="IPR002487">
    <property type="entry name" value="TF_Kbox"/>
</dbReference>
<evidence type="ECO:0000256" key="2">
    <source>
        <dbReference type="ARBA" id="ARBA00023015"/>
    </source>
</evidence>
<dbReference type="AlphaFoldDB" id="Q7XAT7"/>
<protein>
    <submittedName>
        <fullName evidence="10">Putative Apetala1-like MADS-box transcription factor</fullName>
    </submittedName>
</protein>
<dbReference type="GO" id="GO:0003700">
    <property type="term" value="F:DNA-binding transcription factor activity"/>
    <property type="evidence" value="ECO:0007669"/>
    <property type="project" value="InterPro"/>
</dbReference>
<evidence type="ECO:0000256" key="7">
    <source>
        <dbReference type="SAM" id="MobiDB-lite"/>
    </source>
</evidence>
<dbReference type="GO" id="GO:0000977">
    <property type="term" value="F:RNA polymerase II transcription regulatory region sequence-specific DNA binding"/>
    <property type="evidence" value="ECO:0007669"/>
    <property type="project" value="InterPro"/>
</dbReference>
<dbReference type="InterPro" id="IPR002100">
    <property type="entry name" value="TF_MADSbox"/>
</dbReference>
<dbReference type="Pfam" id="PF01486">
    <property type="entry name" value="K-box"/>
    <property type="match status" value="1"/>
</dbReference>
<evidence type="ECO:0000313" key="10">
    <source>
        <dbReference type="EMBL" id="AAQ16200.1"/>
    </source>
</evidence>
<keyword evidence="3" id="KW-0238">DNA-binding</keyword>
<reference evidence="10" key="1">
    <citation type="journal article" date="2004" name="Plant Sci.">
        <title>Isolation of three homologous AP1-like MADS-box genes in crocus (Crocus sativus L.) and characterization of their expression.</title>
        <authorList>
            <person name="Tsaftaris A.S."/>
            <person name="Pasentsis K."/>
            <person name="Iliopoulos I."/>
            <person name="Polidoros A.N."/>
        </authorList>
    </citation>
    <scope>NUCLEOTIDE SEQUENCE</scope>
</reference>
<keyword evidence="4" id="KW-0804">Transcription</keyword>
<gene>
    <name evidence="10" type="primary">Kcap1b</name>
</gene>
<dbReference type="GO" id="GO:0005634">
    <property type="term" value="C:nucleus"/>
    <property type="evidence" value="ECO:0007669"/>
    <property type="project" value="UniProtKB-SubCell"/>
</dbReference>
<dbReference type="Gene3D" id="3.40.1810.10">
    <property type="entry name" value="Transcription factor, MADS-box"/>
    <property type="match status" value="1"/>
</dbReference>
<dbReference type="EMBL" id="AY337929">
    <property type="protein sequence ID" value="AAQ16200.1"/>
    <property type="molecule type" value="mRNA"/>
</dbReference>
<name>Q7XAT7_CROSA</name>
<dbReference type="PRINTS" id="PR00404">
    <property type="entry name" value="MADSDOMAIN"/>
</dbReference>
<evidence type="ECO:0000256" key="3">
    <source>
        <dbReference type="ARBA" id="ARBA00023125"/>
    </source>
</evidence>
<evidence type="ECO:0000256" key="1">
    <source>
        <dbReference type="ARBA" id="ARBA00004123"/>
    </source>
</evidence>
<dbReference type="SUPFAM" id="SSF55455">
    <property type="entry name" value="SRF-like"/>
    <property type="match status" value="1"/>
</dbReference>
<keyword evidence="5" id="KW-0539">Nucleus</keyword>
<accession>Q7XAT7</accession>
<feature type="coiled-coil region" evidence="6">
    <location>
        <begin position="118"/>
        <end position="145"/>
    </location>
</feature>
<dbReference type="GO" id="GO:0045944">
    <property type="term" value="P:positive regulation of transcription by RNA polymerase II"/>
    <property type="evidence" value="ECO:0007669"/>
    <property type="project" value="InterPro"/>
</dbReference>
<dbReference type="PROSITE" id="PS00350">
    <property type="entry name" value="MADS_BOX_1"/>
    <property type="match status" value="1"/>
</dbReference>
<dbReference type="InterPro" id="IPR050142">
    <property type="entry name" value="MADS-box/MEF2_TF"/>
</dbReference>
<dbReference type="PROSITE" id="PS50066">
    <property type="entry name" value="MADS_BOX_2"/>
    <property type="match status" value="1"/>
</dbReference>
<dbReference type="InterPro" id="IPR033896">
    <property type="entry name" value="MEF2-like_N"/>
</dbReference>
<dbReference type="Pfam" id="PF00319">
    <property type="entry name" value="SRF-TF"/>
    <property type="match status" value="1"/>
</dbReference>
<feature type="region of interest" description="Disordered" evidence="7">
    <location>
        <begin position="181"/>
        <end position="244"/>
    </location>
</feature>
<evidence type="ECO:0000256" key="6">
    <source>
        <dbReference type="SAM" id="Coils"/>
    </source>
</evidence>
<keyword evidence="6" id="KW-0175">Coiled coil</keyword>
<evidence type="ECO:0000259" key="8">
    <source>
        <dbReference type="PROSITE" id="PS50066"/>
    </source>
</evidence>
<feature type="domain" description="K-box" evidence="9">
    <location>
        <begin position="88"/>
        <end position="178"/>
    </location>
</feature>
<evidence type="ECO:0000259" key="9">
    <source>
        <dbReference type="PROSITE" id="PS51297"/>
    </source>
</evidence>
<feature type="domain" description="MADS-box" evidence="8">
    <location>
        <begin position="1"/>
        <end position="61"/>
    </location>
</feature>
<proteinExistence type="evidence at transcript level"/>
<evidence type="ECO:0000256" key="4">
    <source>
        <dbReference type="ARBA" id="ARBA00023163"/>
    </source>
</evidence>